<dbReference type="PANTHER" id="PTHR10963">
    <property type="entry name" value="GLYCOSYL HYDROLASE-RELATED"/>
    <property type="match status" value="1"/>
</dbReference>
<keyword evidence="8" id="KW-1185">Reference proteome</keyword>
<keyword evidence="2" id="KW-0378">Hydrolase</keyword>
<dbReference type="PROSITE" id="PS51762">
    <property type="entry name" value="GH16_2"/>
    <property type="match status" value="1"/>
</dbReference>
<dbReference type="SUPFAM" id="SSF49899">
    <property type="entry name" value="Concanavalin A-like lectins/glucanases"/>
    <property type="match status" value="1"/>
</dbReference>
<dbReference type="Pfam" id="PF00722">
    <property type="entry name" value="Glyco_hydro_16"/>
    <property type="match status" value="1"/>
</dbReference>
<proteinExistence type="predicted"/>
<gene>
    <name evidence="7" type="ORF">AMAG_07720</name>
</gene>
<keyword evidence="1" id="KW-0732">Signal</keyword>
<dbReference type="InterPro" id="IPR000757">
    <property type="entry name" value="Beta-glucanase-like"/>
</dbReference>
<dbReference type="EMBL" id="GG745340">
    <property type="protein sequence ID" value="KNE62508.1"/>
    <property type="molecule type" value="Genomic_DNA"/>
</dbReference>
<dbReference type="OrthoDB" id="4781at2759"/>
<dbReference type="InterPro" id="IPR050546">
    <property type="entry name" value="Glycosyl_Hydrlase_16"/>
</dbReference>
<dbReference type="PANTHER" id="PTHR10963:SF22">
    <property type="entry name" value="GLYCOSIDASE CRH2-RELATED"/>
    <property type="match status" value="1"/>
</dbReference>
<feature type="compositionally biased region" description="Gly residues" evidence="4">
    <location>
        <begin position="422"/>
        <end position="453"/>
    </location>
</feature>
<dbReference type="GO" id="GO:0004553">
    <property type="term" value="F:hydrolase activity, hydrolyzing O-glycosyl compounds"/>
    <property type="evidence" value="ECO:0007669"/>
    <property type="project" value="InterPro"/>
</dbReference>
<evidence type="ECO:0000256" key="3">
    <source>
        <dbReference type="ARBA" id="ARBA00023295"/>
    </source>
</evidence>
<sequence length="496" mass="53480">MIRDHHSSSTDVHFCPRSRSRFRDCSRSAKSRRSLQLLASETTACLLLLSLSILDQPPTRRFLQPNRPTNPEPTRRAMISHYGPRRNTMLLLFLCLLLSGATWTGSHSGVAQGAVCKNSGKQCTVAAPWCNSAAWCSNKPLDGFLDRGCDPDASYPGSCVGQSGCRAFREDFNVSAVLANHDNFLGDMDLQPFMDEFNNAEVKDGKLILHMKYSEALKAGLVSRVTSLRYFHYGRFGARIKLSAGKGLVYSFIWKTSATRDDIGDELDYEWIAGYDPTESQTDYYCDPSKNSGKIDYSKGVPVFFNDGSKTTTDFHTYEINYEPAKLEWWIDGHLVRTVVKNGTEPFPNQKGQLFLGIWDVCGLANGTVTWAHGPSEWCGGTNATAKAQDWTMEVDWVEASCYPGYEDTTPTKIVAKPAGSGTTGGGSSSTGGTSGGASNGGGVSGGDGGGQTGSTWSGRSQRGDGVVAVRAPGGVVVAAMAVVWAVVGMAMLAVV</sequence>
<feature type="domain" description="GH16" evidence="6">
    <location>
        <begin position="153"/>
        <end position="406"/>
    </location>
</feature>
<dbReference type="InterPro" id="IPR013320">
    <property type="entry name" value="ConA-like_dom_sf"/>
</dbReference>
<keyword evidence="5" id="KW-1133">Transmembrane helix</keyword>
<dbReference type="Proteomes" id="UP000054350">
    <property type="component" value="Unassembled WGS sequence"/>
</dbReference>
<protein>
    <recommendedName>
        <fullName evidence="6">GH16 domain-containing protein</fullName>
    </recommendedName>
</protein>
<dbReference type="Gene3D" id="2.60.120.200">
    <property type="match status" value="1"/>
</dbReference>
<evidence type="ECO:0000313" key="8">
    <source>
        <dbReference type="Proteomes" id="UP000054350"/>
    </source>
</evidence>
<evidence type="ECO:0000259" key="6">
    <source>
        <dbReference type="PROSITE" id="PS51762"/>
    </source>
</evidence>
<feature type="region of interest" description="Disordered" evidence="4">
    <location>
        <begin position="413"/>
        <end position="462"/>
    </location>
</feature>
<reference evidence="8" key="2">
    <citation type="submission" date="2009-11" db="EMBL/GenBank/DDBJ databases">
        <title>The Genome Sequence of Allomyces macrogynus strain ATCC 38327.</title>
        <authorList>
            <consortium name="The Broad Institute Genome Sequencing Platform"/>
            <person name="Russ C."/>
            <person name="Cuomo C."/>
            <person name="Shea T."/>
            <person name="Young S.K."/>
            <person name="Zeng Q."/>
            <person name="Koehrsen M."/>
            <person name="Haas B."/>
            <person name="Borodovsky M."/>
            <person name="Guigo R."/>
            <person name="Alvarado L."/>
            <person name="Berlin A."/>
            <person name="Borenstein D."/>
            <person name="Chen Z."/>
            <person name="Engels R."/>
            <person name="Freedman E."/>
            <person name="Gellesch M."/>
            <person name="Goldberg J."/>
            <person name="Griggs A."/>
            <person name="Gujja S."/>
            <person name="Heiman D."/>
            <person name="Hepburn T."/>
            <person name="Howarth C."/>
            <person name="Jen D."/>
            <person name="Larson L."/>
            <person name="Lewis B."/>
            <person name="Mehta T."/>
            <person name="Park D."/>
            <person name="Pearson M."/>
            <person name="Roberts A."/>
            <person name="Saif S."/>
            <person name="Shenoy N."/>
            <person name="Sisk P."/>
            <person name="Stolte C."/>
            <person name="Sykes S."/>
            <person name="Walk T."/>
            <person name="White J."/>
            <person name="Yandava C."/>
            <person name="Burger G."/>
            <person name="Gray M.W."/>
            <person name="Holland P.W.H."/>
            <person name="King N."/>
            <person name="Lang F.B.F."/>
            <person name="Roger A.J."/>
            <person name="Ruiz-Trillo I."/>
            <person name="Lander E."/>
            <person name="Nusbaum C."/>
        </authorList>
    </citation>
    <scope>NUCLEOTIDE SEQUENCE [LARGE SCALE GENOMIC DNA]</scope>
    <source>
        <strain evidence="8">ATCC 38327</strain>
    </source>
</reference>
<feature type="transmembrane region" description="Helical" evidence="5">
    <location>
        <begin position="472"/>
        <end position="495"/>
    </location>
</feature>
<dbReference type="STRING" id="578462.A0A0L0SJ36"/>
<reference evidence="7 8" key="1">
    <citation type="submission" date="2009-11" db="EMBL/GenBank/DDBJ databases">
        <title>Annotation of Allomyces macrogynus ATCC 38327.</title>
        <authorList>
            <consortium name="The Broad Institute Genome Sequencing Platform"/>
            <person name="Russ C."/>
            <person name="Cuomo C."/>
            <person name="Burger G."/>
            <person name="Gray M.W."/>
            <person name="Holland P.W.H."/>
            <person name="King N."/>
            <person name="Lang F.B.F."/>
            <person name="Roger A.J."/>
            <person name="Ruiz-Trillo I."/>
            <person name="Young S.K."/>
            <person name="Zeng Q."/>
            <person name="Gargeya S."/>
            <person name="Fitzgerald M."/>
            <person name="Haas B."/>
            <person name="Abouelleil A."/>
            <person name="Alvarado L."/>
            <person name="Arachchi H.M."/>
            <person name="Berlin A."/>
            <person name="Chapman S.B."/>
            <person name="Gearin G."/>
            <person name="Goldberg J."/>
            <person name="Griggs A."/>
            <person name="Gujja S."/>
            <person name="Hansen M."/>
            <person name="Heiman D."/>
            <person name="Howarth C."/>
            <person name="Larimer J."/>
            <person name="Lui A."/>
            <person name="MacDonald P.J.P."/>
            <person name="McCowen C."/>
            <person name="Montmayeur A."/>
            <person name="Murphy C."/>
            <person name="Neiman D."/>
            <person name="Pearson M."/>
            <person name="Priest M."/>
            <person name="Roberts A."/>
            <person name="Saif S."/>
            <person name="Shea T."/>
            <person name="Sisk P."/>
            <person name="Stolte C."/>
            <person name="Sykes S."/>
            <person name="Wortman J."/>
            <person name="Nusbaum C."/>
            <person name="Birren B."/>
        </authorList>
    </citation>
    <scope>NUCLEOTIDE SEQUENCE [LARGE SCALE GENOMIC DNA]</scope>
    <source>
        <strain evidence="7 8">ATCC 38327</strain>
    </source>
</reference>
<organism evidence="7 8">
    <name type="scientific">Allomyces macrogynus (strain ATCC 38327)</name>
    <name type="common">Allomyces javanicus var. macrogynus</name>
    <dbReference type="NCBI Taxonomy" id="578462"/>
    <lineage>
        <taxon>Eukaryota</taxon>
        <taxon>Fungi</taxon>
        <taxon>Fungi incertae sedis</taxon>
        <taxon>Blastocladiomycota</taxon>
        <taxon>Blastocladiomycetes</taxon>
        <taxon>Blastocladiales</taxon>
        <taxon>Blastocladiaceae</taxon>
        <taxon>Allomyces</taxon>
    </lineage>
</organism>
<dbReference type="VEuPathDB" id="FungiDB:AMAG_07720"/>
<evidence type="ECO:0000256" key="5">
    <source>
        <dbReference type="SAM" id="Phobius"/>
    </source>
</evidence>
<dbReference type="GO" id="GO:0005975">
    <property type="term" value="P:carbohydrate metabolic process"/>
    <property type="evidence" value="ECO:0007669"/>
    <property type="project" value="InterPro"/>
</dbReference>
<keyword evidence="5" id="KW-0472">Membrane</keyword>
<evidence type="ECO:0000256" key="1">
    <source>
        <dbReference type="ARBA" id="ARBA00022729"/>
    </source>
</evidence>
<dbReference type="AlphaFoldDB" id="A0A0L0SJ36"/>
<evidence type="ECO:0000256" key="4">
    <source>
        <dbReference type="SAM" id="MobiDB-lite"/>
    </source>
</evidence>
<accession>A0A0L0SJ36</accession>
<name>A0A0L0SJ36_ALLM3</name>
<keyword evidence="5" id="KW-0812">Transmembrane</keyword>
<keyword evidence="3" id="KW-0326">Glycosidase</keyword>
<evidence type="ECO:0000256" key="2">
    <source>
        <dbReference type="ARBA" id="ARBA00022801"/>
    </source>
</evidence>
<evidence type="ECO:0000313" key="7">
    <source>
        <dbReference type="EMBL" id="KNE62508.1"/>
    </source>
</evidence>